<dbReference type="EMBL" id="BSXU01011007">
    <property type="protein sequence ID" value="GME73690.1"/>
    <property type="molecule type" value="Genomic_DNA"/>
</dbReference>
<evidence type="ECO:0000256" key="2">
    <source>
        <dbReference type="SAM" id="Phobius"/>
    </source>
</evidence>
<dbReference type="OrthoDB" id="165352at2759"/>
<dbReference type="PANTHER" id="PTHR46494">
    <property type="entry name" value="CORA FAMILY METAL ION TRANSPORTER (EUROFUNG)"/>
    <property type="match status" value="1"/>
</dbReference>
<dbReference type="Gene3D" id="1.20.58.340">
    <property type="entry name" value="Magnesium transport protein CorA, transmembrane region"/>
    <property type="match status" value="1"/>
</dbReference>
<accession>A0A9W6WJB2</accession>
<dbReference type="GO" id="GO:0050897">
    <property type="term" value="F:cobalt ion binding"/>
    <property type="evidence" value="ECO:0007669"/>
    <property type="project" value="TreeGrafter"/>
</dbReference>
<evidence type="ECO:0000256" key="1">
    <source>
        <dbReference type="ARBA" id="ARBA00004651"/>
    </source>
</evidence>
<reference evidence="3" key="1">
    <citation type="submission" date="2023-04" db="EMBL/GenBank/DDBJ databases">
        <title>Ambrosiozyma monospora NBRC 1965.</title>
        <authorList>
            <person name="Ichikawa N."/>
            <person name="Sato H."/>
            <person name="Tonouchi N."/>
        </authorList>
    </citation>
    <scope>NUCLEOTIDE SEQUENCE</scope>
    <source>
        <strain evidence="3">NBRC 1965</strain>
    </source>
</reference>
<gene>
    <name evidence="3" type="ORF">Amon01_000938300</name>
</gene>
<organism evidence="3 4">
    <name type="scientific">Ambrosiozyma monospora</name>
    <name type="common">Yeast</name>
    <name type="synonym">Endomycopsis monosporus</name>
    <dbReference type="NCBI Taxonomy" id="43982"/>
    <lineage>
        <taxon>Eukaryota</taxon>
        <taxon>Fungi</taxon>
        <taxon>Dikarya</taxon>
        <taxon>Ascomycota</taxon>
        <taxon>Saccharomycotina</taxon>
        <taxon>Pichiomycetes</taxon>
        <taxon>Pichiales</taxon>
        <taxon>Pichiaceae</taxon>
        <taxon>Ambrosiozyma</taxon>
    </lineage>
</organism>
<evidence type="ECO:0000313" key="3">
    <source>
        <dbReference type="EMBL" id="GME73690.1"/>
    </source>
</evidence>
<keyword evidence="2" id="KW-0812">Transmembrane</keyword>
<dbReference type="GO" id="GO:0015095">
    <property type="term" value="F:magnesium ion transmembrane transporter activity"/>
    <property type="evidence" value="ECO:0007669"/>
    <property type="project" value="TreeGrafter"/>
</dbReference>
<dbReference type="InterPro" id="IPR002523">
    <property type="entry name" value="MgTranspt_CorA/ZnTranspt_ZntB"/>
</dbReference>
<dbReference type="GO" id="GO:0000287">
    <property type="term" value="F:magnesium ion binding"/>
    <property type="evidence" value="ECO:0007669"/>
    <property type="project" value="TreeGrafter"/>
</dbReference>
<dbReference type="Pfam" id="PF01544">
    <property type="entry name" value="CorA"/>
    <property type="match status" value="1"/>
</dbReference>
<dbReference type="GO" id="GO:0005886">
    <property type="term" value="C:plasma membrane"/>
    <property type="evidence" value="ECO:0007669"/>
    <property type="project" value="UniProtKB-SubCell"/>
</dbReference>
<comment type="subcellular location">
    <subcellularLocation>
        <location evidence="1">Cell membrane</location>
        <topology evidence="1">Multi-pass membrane protein</topology>
    </subcellularLocation>
</comment>
<feature type="transmembrane region" description="Helical" evidence="2">
    <location>
        <begin position="276"/>
        <end position="298"/>
    </location>
</feature>
<keyword evidence="2" id="KW-0472">Membrane</keyword>
<evidence type="ECO:0000313" key="4">
    <source>
        <dbReference type="Proteomes" id="UP001165063"/>
    </source>
</evidence>
<dbReference type="Proteomes" id="UP001165063">
    <property type="component" value="Unassembled WGS sequence"/>
</dbReference>
<dbReference type="PANTHER" id="PTHR46494:SF1">
    <property type="entry name" value="CORA FAMILY METAL ION TRANSPORTER (EUROFUNG)"/>
    <property type="match status" value="1"/>
</dbReference>
<dbReference type="AlphaFoldDB" id="A0A9W6WJB2"/>
<sequence length="299" mass="34594">MFAPLGQCNVHANDNLQLVCELSVLHCFLNVSNIEQSESPFGREDKLVEKLDRWLPNVTAYLEEKSKMKLFDPDEEHSYLRVGPKLLNKQEEFKKSKLLKTRNYSIAIERGWLFITDSGTVISFFENTGEEVEETVFSDFIADLTLKGKMETDKFSCLEKILRVFLYDMTLLVTLYHDLIFKSKFDLNTSVSTKRLRQHHMMIDELKALKVRLDGLVKMVNVLSKNFPIPPDSKQKMLELIALLEQLGREVTEMIDSVKNLIDLTYNQVAADTNKYMSLLALVSMVFLPMSFFTSYYVI</sequence>
<proteinExistence type="predicted"/>
<protein>
    <submittedName>
        <fullName evidence="3">Unnamed protein product</fullName>
    </submittedName>
</protein>
<comment type="caution">
    <text evidence="3">The sequence shown here is derived from an EMBL/GenBank/DDBJ whole genome shotgun (WGS) entry which is preliminary data.</text>
</comment>
<keyword evidence="2" id="KW-1133">Transmembrane helix</keyword>
<dbReference type="GO" id="GO:0015087">
    <property type="term" value="F:cobalt ion transmembrane transporter activity"/>
    <property type="evidence" value="ECO:0007669"/>
    <property type="project" value="TreeGrafter"/>
</dbReference>
<name>A0A9W6WJB2_AMBMO</name>
<keyword evidence="4" id="KW-1185">Reference proteome</keyword>